<sequence length="70" mass="7490">MGDGRRSDGASDHTDHVGYCTEAPGDPLGTAAGLYGPVRTNRVSFAMEPQEVRWVFRVRGSQVDIVRGAG</sequence>
<accession>A0ABX1ARK6</accession>
<protein>
    <submittedName>
        <fullName evidence="1">Uncharacterized protein</fullName>
    </submittedName>
</protein>
<reference evidence="1 2" key="1">
    <citation type="submission" date="2020-03" db="EMBL/GenBank/DDBJ databases">
        <title>Draft genome of Streptomyces sp. ventii, isolated from the Axial Seamount in the Pacific Ocean, and resequencing of the two type strains Streptomyces lonarensis strain NCL 716 and Streptomyces bohaiensis strain 11A07.</title>
        <authorList>
            <person name="Loughran R.M."/>
            <person name="Pfannmuller K.M."/>
            <person name="Wasson B.J."/>
            <person name="Deadmond M.C."/>
            <person name="Paddock B.E."/>
            <person name="Koyack M.J."/>
            <person name="Gallegos D.A."/>
            <person name="Mitchell E.A."/>
            <person name="Ushijima B."/>
            <person name="Saw J.H."/>
            <person name="Mcphail K.L."/>
            <person name="Videau P."/>
        </authorList>
    </citation>
    <scope>NUCLEOTIDE SEQUENCE [LARGE SCALE GENOMIC DNA]</scope>
    <source>
        <strain evidence="2">5675061</strain>
    </source>
</reference>
<evidence type="ECO:0000313" key="1">
    <source>
        <dbReference type="EMBL" id="NJP68226.1"/>
    </source>
</evidence>
<comment type="caution">
    <text evidence="1">The sequence shown here is derived from an EMBL/GenBank/DDBJ whole genome shotgun (WGS) entry which is preliminary data.</text>
</comment>
<name>A0ABX1ARK6_9ACTN</name>
<proteinExistence type="predicted"/>
<gene>
    <name evidence="1" type="ORF">HCJ92_18470</name>
</gene>
<organism evidence="1 2">
    <name type="scientific">Streptomyces spiramenti</name>
    <dbReference type="NCBI Taxonomy" id="2720606"/>
    <lineage>
        <taxon>Bacteria</taxon>
        <taxon>Bacillati</taxon>
        <taxon>Actinomycetota</taxon>
        <taxon>Actinomycetes</taxon>
        <taxon>Kitasatosporales</taxon>
        <taxon>Streptomycetaceae</taxon>
        <taxon>Streptomyces</taxon>
    </lineage>
</organism>
<dbReference type="Proteomes" id="UP000746503">
    <property type="component" value="Unassembled WGS sequence"/>
</dbReference>
<dbReference type="RefSeq" id="WP_167934731.1">
    <property type="nucleotide sequence ID" value="NZ_JAAVJB010000183.1"/>
</dbReference>
<evidence type="ECO:0000313" key="2">
    <source>
        <dbReference type="Proteomes" id="UP000746503"/>
    </source>
</evidence>
<dbReference type="EMBL" id="JAAVJB010000183">
    <property type="protein sequence ID" value="NJP68226.1"/>
    <property type="molecule type" value="Genomic_DNA"/>
</dbReference>
<keyword evidence="2" id="KW-1185">Reference proteome</keyword>